<reference evidence="20" key="2">
    <citation type="journal article" date="2020" name="BMC">
        <title>Leishmania infection induces a limited differential gene expression in the sand fly midgut.</title>
        <authorList>
            <person name="Coutinho-Abreu I.V."/>
            <person name="Serafim T.D."/>
            <person name="Meneses C."/>
            <person name="Kamhawi S."/>
            <person name="Oliveira F."/>
            <person name="Valenzuela J.G."/>
        </authorList>
    </citation>
    <scope>NUCLEOTIDE SEQUENCE</scope>
    <source>
        <strain evidence="20">Jacobina</strain>
        <tissue evidence="20">Midgut</tissue>
    </source>
</reference>
<dbReference type="SMART" id="SM00060">
    <property type="entry name" value="FN3"/>
    <property type="match status" value="6"/>
</dbReference>
<feature type="domain" description="Ig-like" evidence="18">
    <location>
        <begin position="1042"/>
        <end position="1127"/>
    </location>
</feature>
<evidence type="ECO:0000313" key="22">
    <source>
        <dbReference type="Proteomes" id="UP000092461"/>
    </source>
</evidence>
<dbReference type="GO" id="GO:0007411">
    <property type="term" value="P:axon guidance"/>
    <property type="evidence" value="ECO:0007669"/>
    <property type="project" value="TreeGrafter"/>
</dbReference>
<evidence type="ECO:0000313" key="21">
    <source>
        <dbReference type="EnsemblMetazoa" id="LLOJ005847-PA"/>
    </source>
</evidence>
<feature type="compositionally biased region" description="Basic residues" evidence="16">
    <location>
        <begin position="1250"/>
        <end position="1259"/>
    </location>
</feature>
<keyword evidence="20" id="KW-0675">Receptor</keyword>
<evidence type="ECO:0000256" key="2">
    <source>
        <dbReference type="ARBA" id="ARBA00022674"/>
    </source>
</evidence>
<comment type="similarity">
    <text evidence="13">Belongs to the immunoglobulin superfamily. IHOG family.</text>
</comment>
<dbReference type="CDD" id="cd00063">
    <property type="entry name" value="FN3"/>
    <property type="match status" value="6"/>
</dbReference>
<dbReference type="EMBL" id="AJWK01018665">
    <property type="status" value="NOT_ANNOTATED_CDS"/>
    <property type="molecule type" value="Genomic_DNA"/>
</dbReference>
<keyword evidence="8 17" id="KW-0472">Membrane</keyword>
<keyword evidence="7 17" id="KW-1133">Transmembrane helix</keyword>
<dbReference type="Pfam" id="PF13927">
    <property type="entry name" value="Ig_3"/>
    <property type="match status" value="6"/>
</dbReference>
<evidence type="ECO:0000256" key="14">
    <source>
        <dbReference type="ARBA" id="ARBA00038530"/>
    </source>
</evidence>
<feature type="domain" description="Ig-like" evidence="18">
    <location>
        <begin position="1132"/>
        <end position="1216"/>
    </location>
</feature>
<keyword evidence="11" id="KW-0393">Immunoglobulin domain</keyword>
<feature type="transmembrane region" description="Helical" evidence="17">
    <location>
        <begin position="1595"/>
        <end position="1617"/>
    </location>
</feature>
<feature type="compositionally biased region" description="Basic residues" evidence="16">
    <location>
        <begin position="459"/>
        <end position="468"/>
    </location>
</feature>
<feature type="transmembrane region" description="Helical" evidence="17">
    <location>
        <begin position="1498"/>
        <end position="1520"/>
    </location>
</feature>
<dbReference type="InterPro" id="IPR003598">
    <property type="entry name" value="Ig_sub2"/>
</dbReference>
<dbReference type="SUPFAM" id="SSF49265">
    <property type="entry name" value="Fibronectin type III"/>
    <property type="match status" value="4"/>
</dbReference>
<keyword evidence="9" id="KW-1015">Disulfide bond</keyword>
<dbReference type="Pfam" id="PF00041">
    <property type="entry name" value="fn3"/>
    <property type="match status" value="6"/>
</dbReference>
<dbReference type="EMBL" id="AJWK01018666">
    <property type="status" value="NOT_ANNOTATED_CDS"/>
    <property type="molecule type" value="Genomic_DNA"/>
</dbReference>
<dbReference type="SMART" id="SM00408">
    <property type="entry name" value="IGc2"/>
    <property type="match status" value="9"/>
</dbReference>
<proteinExistence type="inferred from homology"/>
<keyword evidence="3 17" id="KW-0812">Transmembrane</keyword>
<feature type="region of interest" description="Disordered" evidence="16">
    <location>
        <begin position="435"/>
        <end position="478"/>
    </location>
</feature>
<evidence type="ECO:0000259" key="18">
    <source>
        <dbReference type="PROSITE" id="PS50835"/>
    </source>
</evidence>
<dbReference type="Proteomes" id="UP000092461">
    <property type="component" value="Unassembled WGS sequence"/>
</dbReference>
<feature type="transmembrane region" description="Helical" evidence="17">
    <location>
        <begin position="2289"/>
        <end position="2311"/>
    </location>
</feature>
<evidence type="ECO:0000256" key="15">
    <source>
        <dbReference type="ARBA" id="ARBA00041099"/>
    </source>
</evidence>
<feature type="domain" description="Fibronectin type-III" evidence="19">
    <location>
        <begin position="472"/>
        <end position="574"/>
    </location>
</feature>
<dbReference type="VEuPathDB" id="VectorBase:LLONM1_010329"/>
<dbReference type="GO" id="GO:0098609">
    <property type="term" value="P:cell-cell adhesion"/>
    <property type="evidence" value="ECO:0007669"/>
    <property type="project" value="TreeGrafter"/>
</dbReference>
<dbReference type="EMBL" id="AJWK01018667">
    <property type="status" value="NOT_ANNOTATED_CDS"/>
    <property type="molecule type" value="Genomic_DNA"/>
</dbReference>
<dbReference type="GO" id="GO:0008201">
    <property type="term" value="F:heparin binding"/>
    <property type="evidence" value="ECO:0007669"/>
    <property type="project" value="UniProtKB-KW"/>
</dbReference>
<evidence type="ECO:0000256" key="8">
    <source>
        <dbReference type="ARBA" id="ARBA00023136"/>
    </source>
</evidence>
<dbReference type="PROSITE" id="PS50853">
    <property type="entry name" value="FN3"/>
    <property type="match status" value="6"/>
</dbReference>
<keyword evidence="10" id="KW-0325">Glycoprotein</keyword>
<keyword evidence="22" id="KW-1185">Reference proteome</keyword>
<comment type="subunit">
    <text evidence="14">Homodimer. Heterotetramer; 2 iHog chains bind 2 hh chains when facilitated by heparin, heparin is required to promote high-affinity interactions between hh and iHog.</text>
</comment>
<evidence type="ECO:0000313" key="20">
    <source>
        <dbReference type="EMBL" id="MBC1176390.1"/>
    </source>
</evidence>
<feature type="domain" description="Fibronectin type-III" evidence="19">
    <location>
        <begin position="2054"/>
        <end position="2156"/>
    </location>
</feature>
<accession>A0A1B0CMF9</accession>
<feature type="compositionally biased region" description="Basic residues" evidence="16">
    <location>
        <begin position="2041"/>
        <end position="2050"/>
    </location>
</feature>
<evidence type="ECO:0000256" key="13">
    <source>
        <dbReference type="ARBA" id="ARBA00038144"/>
    </source>
</evidence>
<dbReference type="InterPro" id="IPR036179">
    <property type="entry name" value="Ig-like_dom_sf"/>
</dbReference>
<feature type="transmembrane region" description="Helical" evidence="17">
    <location>
        <begin position="804"/>
        <end position="826"/>
    </location>
</feature>
<dbReference type="CDD" id="cd00096">
    <property type="entry name" value="Ig"/>
    <property type="match status" value="3"/>
</dbReference>
<dbReference type="InterPro" id="IPR003599">
    <property type="entry name" value="Ig_sub"/>
</dbReference>
<comment type="function">
    <text evidence="12">Mediates response to the active Hedgehog (Hh) protein signal in embryos, functioning upstream or at the level of patched (ptc).</text>
</comment>
<evidence type="ECO:0000256" key="11">
    <source>
        <dbReference type="ARBA" id="ARBA00023319"/>
    </source>
</evidence>
<keyword evidence="6" id="KW-0654">Proteoglycan</keyword>
<feature type="domain" description="Fibronectin type-III" evidence="19">
    <location>
        <begin position="1377"/>
        <end position="1471"/>
    </location>
</feature>
<dbReference type="SUPFAM" id="SSF48726">
    <property type="entry name" value="Immunoglobulin"/>
    <property type="match status" value="12"/>
</dbReference>
<dbReference type="EnsemblMetazoa" id="LLOJ005847-RA">
    <property type="protein sequence ID" value="LLOJ005847-PA"/>
    <property type="gene ID" value="LLOJ005847"/>
</dbReference>
<dbReference type="VEuPathDB" id="VectorBase:LLONM1_003950"/>
<feature type="region of interest" description="Disordered" evidence="16">
    <location>
        <begin position="2017"/>
        <end position="2060"/>
    </location>
</feature>
<evidence type="ECO:0000256" key="4">
    <source>
        <dbReference type="ARBA" id="ARBA00022729"/>
    </source>
</evidence>
<reference evidence="21" key="3">
    <citation type="submission" date="2020-05" db="UniProtKB">
        <authorList>
            <consortium name="EnsemblMetazoa"/>
        </authorList>
    </citation>
    <scope>IDENTIFICATION</scope>
    <source>
        <strain evidence="21">Jacobina</strain>
    </source>
</reference>
<dbReference type="EMBL" id="GITU01007687">
    <property type="protein sequence ID" value="MBC1176390.1"/>
    <property type="molecule type" value="Transcribed_RNA"/>
</dbReference>
<dbReference type="SMART" id="SM00409">
    <property type="entry name" value="IG"/>
    <property type="match status" value="12"/>
</dbReference>
<evidence type="ECO:0000256" key="10">
    <source>
        <dbReference type="ARBA" id="ARBA00023180"/>
    </source>
</evidence>
<dbReference type="GO" id="GO:0005886">
    <property type="term" value="C:plasma membrane"/>
    <property type="evidence" value="ECO:0007669"/>
    <property type="project" value="TreeGrafter"/>
</dbReference>
<feature type="domain" description="Ig-like" evidence="18">
    <location>
        <begin position="41"/>
        <end position="141"/>
    </location>
</feature>
<name>A0A1B0CMF9_LUTLO</name>
<dbReference type="InterPro" id="IPR003961">
    <property type="entry name" value="FN3_dom"/>
</dbReference>
<evidence type="ECO:0000256" key="16">
    <source>
        <dbReference type="SAM" id="MobiDB-lite"/>
    </source>
</evidence>
<evidence type="ECO:0000256" key="9">
    <source>
        <dbReference type="ARBA" id="ARBA00023157"/>
    </source>
</evidence>
<evidence type="ECO:0000256" key="17">
    <source>
        <dbReference type="SAM" id="Phobius"/>
    </source>
</evidence>
<feature type="domain" description="Fibronectin type-III" evidence="19">
    <location>
        <begin position="586"/>
        <end position="680"/>
    </location>
</feature>
<evidence type="ECO:0000256" key="1">
    <source>
        <dbReference type="ARBA" id="ARBA00004479"/>
    </source>
</evidence>
<evidence type="ECO:0000259" key="19">
    <source>
        <dbReference type="PROSITE" id="PS50853"/>
    </source>
</evidence>
<feature type="domain" description="Ig-like" evidence="18">
    <location>
        <begin position="1923"/>
        <end position="2007"/>
    </location>
</feature>
<dbReference type="VEuPathDB" id="VectorBase:LLOJ005847"/>
<feature type="domain" description="Ig-like" evidence="18">
    <location>
        <begin position="251"/>
        <end position="336"/>
    </location>
</feature>
<keyword evidence="4" id="KW-0732">Signal</keyword>
<dbReference type="GO" id="GO:0030424">
    <property type="term" value="C:axon"/>
    <property type="evidence" value="ECO:0007669"/>
    <property type="project" value="TreeGrafter"/>
</dbReference>
<feature type="domain" description="Ig-like" evidence="18">
    <location>
        <begin position="832"/>
        <end position="932"/>
    </location>
</feature>
<comment type="subcellular location">
    <subcellularLocation>
        <location evidence="1">Membrane</location>
        <topology evidence="1">Single-pass type I membrane protein</topology>
    </subcellularLocation>
</comment>
<evidence type="ECO:0000256" key="12">
    <source>
        <dbReference type="ARBA" id="ARBA00037573"/>
    </source>
</evidence>
<dbReference type="PANTHER" id="PTHR44170:SF33">
    <property type="entry name" value="BROTHER OF IHOG, ISOFORM G-RELATED"/>
    <property type="match status" value="1"/>
</dbReference>
<keyword evidence="2" id="KW-0358">Heparin-binding</keyword>
<feature type="transmembrane region" description="Helical" evidence="17">
    <location>
        <begin position="707"/>
        <end position="729"/>
    </location>
</feature>
<dbReference type="InterPro" id="IPR036116">
    <property type="entry name" value="FN3_sf"/>
</dbReference>
<evidence type="ECO:0000256" key="7">
    <source>
        <dbReference type="ARBA" id="ARBA00022989"/>
    </source>
</evidence>
<dbReference type="InterPro" id="IPR007110">
    <property type="entry name" value="Ig-like_dom"/>
</dbReference>
<feature type="domain" description="Fibronectin type-III" evidence="19">
    <location>
        <begin position="2168"/>
        <end position="2262"/>
    </location>
</feature>
<reference evidence="22" key="1">
    <citation type="submission" date="2012-05" db="EMBL/GenBank/DDBJ databases">
        <title>Whole Genome Assembly of Lutzomyia longipalpis.</title>
        <authorList>
            <person name="Richards S."/>
            <person name="Qu C."/>
            <person name="Dillon R."/>
            <person name="Worley K."/>
            <person name="Scherer S."/>
            <person name="Batterton M."/>
            <person name="Taylor A."/>
            <person name="Hawes A."/>
            <person name="Hernandez B."/>
            <person name="Kovar C."/>
            <person name="Mandapat C."/>
            <person name="Pham C."/>
            <person name="Qu C."/>
            <person name="Jing C."/>
            <person name="Bess C."/>
            <person name="Bandaranaike D."/>
            <person name="Ngo D."/>
            <person name="Ongeri F."/>
            <person name="Arias F."/>
            <person name="Lara F."/>
            <person name="Weissenberger G."/>
            <person name="Kamau G."/>
            <person name="Han H."/>
            <person name="Shen H."/>
            <person name="Dinh H."/>
            <person name="Khalil I."/>
            <person name="Jones J."/>
            <person name="Shafer J."/>
            <person name="Jayaseelan J."/>
            <person name="Quiroz J."/>
            <person name="Blankenburg K."/>
            <person name="Nguyen L."/>
            <person name="Jackson L."/>
            <person name="Francisco L."/>
            <person name="Tang L.-Y."/>
            <person name="Pu L.-L."/>
            <person name="Perales L."/>
            <person name="Lorensuhewa L."/>
            <person name="Munidasa M."/>
            <person name="Coyle M."/>
            <person name="Taylor M."/>
            <person name="Puazo M."/>
            <person name="Firestine M."/>
            <person name="Scheel M."/>
            <person name="Javaid M."/>
            <person name="Wang M."/>
            <person name="Li M."/>
            <person name="Tabassum N."/>
            <person name="Saada N."/>
            <person name="Osuji N."/>
            <person name="Aqrawi P."/>
            <person name="Fu Q."/>
            <person name="Thornton R."/>
            <person name="Raj R."/>
            <person name="Goodspeed R."/>
            <person name="Mata R."/>
            <person name="Najjar R."/>
            <person name="Gubbala S."/>
            <person name="Lee S."/>
            <person name="Denson S."/>
            <person name="Patil S."/>
            <person name="Macmil S."/>
            <person name="Qi S."/>
            <person name="Matskevitch T."/>
            <person name="Palculict T."/>
            <person name="Mathew T."/>
            <person name="Vee V."/>
            <person name="Velamala V."/>
            <person name="Korchina V."/>
            <person name="Cai W."/>
            <person name="Liu W."/>
            <person name="Dai W."/>
            <person name="Zou X."/>
            <person name="Zhu Y."/>
            <person name="Zhang Y."/>
            <person name="Wu Y.-Q."/>
            <person name="Xin Y."/>
            <person name="Nazarath L."/>
            <person name="Kovar C."/>
            <person name="Han Y."/>
            <person name="Muzny D."/>
            <person name="Gibbs R."/>
        </authorList>
    </citation>
    <scope>NUCLEOTIDE SEQUENCE [LARGE SCALE GENOMIC DNA]</scope>
    <source>
        <strain evidence="22">Jacobina</strain>
    </source>
</reference>
<evidence type="ECO:0000256" key="3">
    <source>
        <dbReference type="ARBA" id="ARBA00022692"/>
    </source>
</evidence>
<evidence type="ECO:0000256" key="5">
    <source>
        <dbReference type="ARBA" id="ARBA00022737"/>
    </source>
</evidence>
<dbReference type="Gene3D" id="2.60.40.10">
    <property type="entry name" value="Immunoglobulins"/>
    <property type="match status" value="18"/>
</dbReference>
<keyword evidence="5" id="KW-0677">Repeat</keyword>
<evidence type="ECO:0000256" key="6">
    <source>
        <dbReference type="ARBA" id="ARBA00022974"/>
    </source>
</evidence>
<feature type="region of interest" description="Disordered" evidence="16">
    <location>
        <begin position="1226"/>
        <end position="1269"/>
    </location>
</feature>
<feature type="domain" description="Fibronectin type-III" evidence="19">
    <location>
        <begin position="1263"/>
        <end position="1365"/>
    </location>
</feature>
<feature type="domain" description="Ig-like" evidence="18">
    <location>
        <begin position="341"/>
        <end position="425"/>
    </location>
</feature>
<feature type="domain" description="Ig-like" evidence="18">
    <location>
        <begin position="1833"/>
        <end position="1918"/>
    </location>
</feature>
<dbReference type="InterPro" id="IPR013783">
    <property type="entry name" value="Ig-like_fold"/>
</dbReference>
<dbReference type="PROSITE" id="PS50835">
    <property type="entry name" value="IG_LIKE"/>
    <property type="match status" value="9"/>
</dbReference>
<organism evidence="21 22">
    <name type="scientific">Lutzomyia longipalpis</name>
    <name type="common">Sand fly</name>
    <dbReference type="NCBI Taxonomy" id="7200"/>
    <lineage>
        <taxon>Eukaryota</taxon>
        <taxon>Metazoa</taxon>
        <taxon>Ecdysozoa</taxon>
        <taxon>Arthropoda</taxon>
        <taxon>Hexapoda</taxon>
        <taxon>Insecta</taxon>
        <taxon>Pterygota</taxon>
        <taxon>Neoptera</taxon>
        <taxon>Endopterygota</taxon>
        <taxon>Diptera</taxon>
        <taxon>Nematocera</taxon>
        <taxon>Psychodoidea</taxon>
        <taxon>Psychodidae</taxon>
        <taxon>Lutzomyia</taxon>
        <taxon>Lutzomyia</taxon>
    </lineage>
</organism>
<dbReference type="PANTHER" id="PTHR44170">
    <property type="entry name" value="PROTEIN SIDEKICK"/>
    <property type="match status" value="1"/>
</dbReference>
<sequence>MRDNAMMLPVRRIFLMAFLRWRISFLVALNLALVATTTTAPSSKLRLYMVRSPETTVAPLGDEVLFECALNVEPERLQWRFRSQSGKGELMYLNETAGYNITFKDGVSKLRIYVSPKTIGEYQCIAWYGASALASVSAKLTLATITLGNDNHIFEQDGFGVNILDGKRRNPPPQIVHWQVSPGNSVIIKCDNTQIRASVLQLSSGALILTSLTQKDSGSYWCSAVNSITGMEIKIPRRTDLNVTNTPKAAPIFLSQPPTVITVKPGATAILECPGVGNPVPKAVWSRPDVSILNNRTLFVPYGLQITKVVPEDRGNYVCRLDNGISPVLIHTIRLDVLEAPAIIEGPRVTLTNETDMLHLDCHAKGYPVPVITWMINGVDVQWDSLIHSNGSSLFIKSVQKRHAGIVQCFAKNAAGEVNEGNLLQVNPKQIPGEIEVSPLGSVPESTKSSIEHAGKQKGTGRKKHKHPVMIPPSRPSVTRLSDESVMVRWSVPSEEGLPIQFFKVQYRMLGDLARKIPRSQWMTCSEDIPPHVRSYEVQGLKPDQLYRFRIAAVYSNNDNKLGNTSGKFHLQKASQLSVAKSHLTAPTLQKVEGVTETAIRLSWGFPSNPPTPIDGFYIHFRPASTAGEYSKAMVDGMHVRHWTMDYLEPGTAYEFKLQSFTASAASEFSAILTGKTLKPPTQAPTITPSVVAASESSQSTSSNLPLIAGGAGGGGLLLLLIILTCVCIKKRKKTQADDGVTESKAHPDHIQAEPNGFPVGGGRVLGSPIHKSSRLNGVVPRMNITANPLAQEDNAMMLPVRRIFLMAFLRWRISFLVALNLALVATTTTAPSSKLRLYMVRSPETTVAPLGDEVLFECALNVEPERLQWRFRSQSGKGELMYLNETAGYNITFKDGVSKLRIYVSPKTIGEYQCIAWYGASALASVSAKLTLATITLGNDNHIFEQDGFGVNILDGKRRNPPPQIVHWQVSPGNSVIIKCDNTQIRASVLQLSSGALILTSLTQKDSGSYWCSAVNSITGMEIKIPRRTDLNVTNTPKAAPIFLSQPPTVITVKPGATAILECPGVGNPVPKAVWSRPDVSILNNRTLFVPYGLQITKVVPEDRGNYVCRLDNGISPVLIHTIRLDVLEAPAIIEGPRVTLTNETDMLHLDCHAKGYPVPVITWMINGVDVQWDSLIHSNGSSLFIKSVQKRHAGIVQCFAKNAAGEVNEGNLLQVNPKQIPGEIEVSPLGSVPESTKSSIEHAGKQKGTGRKKHKHPVMIPPSRPSVTRLSDESVMVRWSVPSEEGLPIQFFKVQYRMLGDLARKIPRSQWMTCSEDIPPHVRSYEVQGLKPDQLYRFRIAAVYSNNDNKLGNTSGKFHLQKASQLSVAKSHLTAPTLQKVEGVTETAIRLSWGFPSNPPTPIDGFYIHFRPASTAGEYSKAMVDGMHVRHWTMDYLEPGTAYEFKLQSFTASAASEFSAILTGKTLKPPTQAPTITPSVVAASESSQSTSSNLPLIAGGAGGGGLLLLLIILTCVCIKKRKKTQADDGVTESKAHPDHIQAEPNGFPVGGGRVLGSPIHKSSRLNGVVPRMNITANPLAQEDNAMMLPVRRIFLMAFLRWRISFLVALNLALVATTTTAPSSKLRLYMVRSPETTVAPLGDEVLFECALNVEPERLQWRFRSQSGKGELMYLNETAGYNITFKDGVSKLRIYVSPKTIGEYQCIAWYGASALASVSAKLTLATITLGNDNHIFEQDGFGVNILDGKRRNPPPQIVHWQVSPGNSVIIKCDNTQIRASVLQLSSGALILTSLTQKDSGSYWCSAVNSITGMEIKIPRRTDLNVTNTPKAAPIFLSQPPTVITVKPGATAILECPGVGNPVPKAVWSRPDVSILNNRTLFVPYGLQITKVVPEDRGNYVCRLDNGISPVLIHTIRLDVLEAPAIIEGPRVTLTNETDMLHLDCHAKGYPVPVITWMINGVDVQWDSLIHSNGSSLFIKSVQKRHAGIVQCFAKNAAGEVNEGNLLQVNPKQIPGEIEVSPLGSVPESTKSSIEHAGKQKGTGRKKHKHPVMIPPSRPSVTRLSDESVMVRWSVPSEEGLPIQFFKVQYRMLGDLARKIPRSQWMTCSEDIPPHVRSYEVQGLKPDQLYRFRIAAVYSNNDNKLGNTSGKFHLQKASQLSVAKSHLTAPTLQKVEGVTETAIRLSWGFPSNPPTPIDGFYIHFRPASTAGEYSKAMVDGMHVRHWTMDYLEPGTAYEFKLQSFTASAASEFSAILTGKTLKPPTQAPTITPSVVAASESSQSTSSNLPLIAGGAGGGGLLLLLIILTCVCIKKRKKTQADG</sequence>
<feature type="domain" description="Ig-like" evidence="18">
    <location>
        <begin position="1623"/>
        <end position="1723"/>
    </location>
</feature>
<protein>
    <recommendedName>
        <fullName evidence="15">Interference hedgehog</fullName>
    </recommendedName>
</protein>